<keyword evidence="4" id="KW-0378">Hydrolase</keyword>
<proteinExistence type="inferred from homology"/>
<organism evidence="7 8">
    <name type="scientific">Aspergillus versicolor CBS 583.65</name>
    <dbReference type="NCBI Taxonomy" id="1036611"/>
    <lineage>
        <taxon>Eukaryota</taxon>
        <taxon>Fungi</taxon>
        <taxon>Dikarya</taxon>
        <taxon>Ascomycota</taxon>
        <taxon>Pezizomycotina</taxon>
        <taxon>Eurotiomycetes</taxon>
        <taxon>Eurotiomycetidae</taxon>
        <taxon>Eurotiales</taxon>
        <taxon>Aspergillaceae</taxon>
        <taxon>Aspergillus</taxon>
        <taxon>Aspergillus subgen. Nidulantes</taxon>
    </lineage>
</organism>
<dbReference type="InterPro" id="IPR008758">
    <property type="entry name" value="Peptidase_S28"/>
</dbReference>
<feature type="signal peptide" evidence="6">
    <location>
        <begin position="1"/>
        <end position="21"/>
    </location>
</feature>
<name>A0A1L9Q209_ASPVE</name>
<comment type="similarity">
    <text evidence="1">Belongs to the peptidase S28 family.</text>
</comment>
<dbReference type="PANTHER" id="PTHR11010:SF109">
    <property type="entry name" value="PEPTIDASE, FAMILY S28, PUTATIVE (AFU_ORTHOLOGUE AFUA_4G03790)-RELATED"/>
    <property type="match status" value="1"/>
</dbReference>
<keyword evidence="5" id="KW-0325">Glycoprotein</keyword>
<evidence type="ECO:0000256" key="6">
    <source>
        <dbReference type="SAM" id="SignalP"/>
    </source>
</evidence>
<evidence type="ECO:0000256" key="3">
    <source>
        <dbReference type="ARBA" id="ARBA00022729"/>
    </source>
</evidence>
<evidence type="ECO:0000256" key="5">
    <source>
        <dbReference type="ARBA" id="ARBA00023180"/>
    </source>
</evidence>
<dbReference type="OrthoDB" id="1735038at2759"/>
<protein>
    <submittedName>
        <fullName evidence="7">Uncharacterized protein</fullName>
    </submittedName>
</protein>
<evidence type="ECO:0000313" key="8">
    <source>
        <dbReference type="Proteomes" id="UP000184073"/>
    </source>
</evidence>
<evidence type="ECO:0000256" key="2">
    <source>
        <dbReference type="ARBA" id="ARBA00022670"/>
    </source>
</evidence>
<sequence>MTSALLILPLVAWTIAVGVLGETVTVGHAALPIDHTDASVGTFQNRYWANYQYYRPGGPVFVHDAGESNAEPTAERYLGDSSSYLVDFLREFHGVGVVWEHRYFGESVPFPVNLTTPFEHFQYLTTLQALEDIPAFAQTFRHPHTGVDLSPRTAPWVMIGCSYPGARAVFSRAKHPETFHAVYASSAAVEAENNGNMYFQQVYRGMVGHGYENCTRSLRQIVEYVDNQLSSGPSNASAIKRLFFGPGAEYNSHEDFASALAAIYNKFQSNGMAGGNSSLPGLCDYLERTPKTEDSYALTKRFASWPPFIGIINIYSQTNCGGQNSSLPLSCDLSQKRAADQALISWMWMVCSEWGSGTGPAPEPYPIVSKYILSNDSKAGICNAQFPGAIDAGALPAQPETARLNRATGGRHVRPSNTFWTVGEFDPWRSLTPLTGTGTAASSAVEYILPKAEHCYDFRTSLSSANTARNQFVDHLRVWLPEWRPM</sequence>
<dbReference type="GO" id="GO:0006508">
    <property type="term" value="P:proteolysis"/>
    <property type="evidence" value="ECO:0007669"/>
    <property type="project" value="UniProtKB-KW"/>
</dbReference>
<dbReference type="SUPFAM" id="SSF53474">
    <property type="entry name" value="alpha/beta-Hydrolases"/>
    <property type="match status" value="1"/>
</dbReference>
<dbReference type="GO" id="GO:0070008">
    <property type="term" value="F:serine-type exopeptidase activity"/>
    <property type="evidence" value="ECO:0007669"/>
    <property type="project" value="InterPro"/>
</dbReference>
<dbReference type="PANTHER" id="PTHR11010">
    <property type="entry name" value="PROTEASE S28 PRO-X CARBOXYPEPTIDASE-RELATED"/>
    <property type="match status" value="1"/>
</dbReference>
<dbReference type="GeneID" id="63723984"/>
<dbReference type="VEuPathDB" id="FungiDB:ASPVEDRAFT_155574"/>
<keyword evidence="2" id="KW-0645">Protease</keyword>
<dbReference type="InterPro" id="IPR029058">
    <property type="entry name" value="AB_hydrolase_fold"/>
</dbReference>
<dbReference type="Proteomes" id="UP000184073">
    <property type="component" value="Unassembled WGS sequence"/>
</dbReference>
<dbReference type="EMBL" id="KV878138">
    <property type="protein sequence ID" value="OJJ07804.1"/>
    <property type="molecule type" value="Genomic_DNA"/>
</dbReference>
<evidence type="ECO:0000313" key="7">
    <source>
        <dbReference type="EMBL" id="OJJ07804.1"/>
    </source>
</evidence>
<reference evidence="8" key="1">
    <citation type="journal article" date="2017" name="Genome Biol.">
        <title>Comparative genomics reveals high biological diversity and specific adaptations in the industrially and medically important fungal genus Aspergillus.</title>
        <authorList>
            <person name="de Vries R.P."/>
            <person name="Riley R."/>
            <person name="Wiebenga A."/>
            <person name="Aguilar-Osorio G."/>
            <person name="Amillis S."/>
            <person name="Uchima C.A."/>
            <person name="Anderluh G."/>
            <person name="Asadollahi M."/>
            <person name="Askin M."/>
            <person name="Barry K."/>
            <person name="Battaglia E."/>
            <person name="Bayram O."/>
            <person name="Benocci T."/>
            <person name="Braus-Stromeyer S.A."/>
            <person name="Caldana C."/>
            <person name="Canovas D."/>
            <person name="Cerqueira G.C."/>
            <person name="Chen F."/>
            <person name="Chen W."/>
            <person name="Choi C."/>
            <person name="Clum A."/>
            <person name="Dos Santos R.A."/>
            <person name="Damasio A.R."/>
            <person name="Diallinas G."/>
            <person name="Emri T."/>
            <person name="Fekete E."/>
            <person name="Flipphi M."/>
            <person name="Freyberg S."/>
            <person name="Gallo A."/>
            <person name="Gournas C."/>
            <person name="Habgood R."/>
            <person name="Hainaut M."/>
            <person name="Harispe M.L."/>
            <person name="Henrissat B."/>
            <person name="Hilden K.S."/>
            <person name="Hope R."/>
            <person name="Hossain A."/>
            <person name="Karabika E."/>
            <person name="Karaffa L."/>
            <person name="Karanyi Z."/>
            <person name="Krasevec N."/>
            <person name="Kuo A."/>
            <person name="Kusch H."/>
            <person name="LaButti K."/>
            <person name="Lagendijk E.L."/>
            <person name="Lapidus A."/>
            <person name="Levasseur A."/>
            <person name="Lindquist E."/>
            <person name="Lipzen A."/>
            <person name="Logrieco A.F."/>
            <person name="MacCabe A."/>
            <person name="Maekelae M.R."/>
            <person name="Malavazi I."/>
            <person name="Melin P."/>
            <person name="Meyer V."/>
            <person name="Mielnichuk N."/>
            <person name="Miskei M."/>
            <person name="Molnar A.P."/>
            <person name="Mule G."/>
            <person name="Ngan C.Y."/>
            <person name="Orejas M."/>
            <person name="Orosz E."/>
            <person name="Ouedraogo J.P."/>
            <person name="Overkamp K.M."/>
            <person name="Park H.-S."/>
            <person name="Perrone G."/>
            <person name="Piumi F."/>
            <person name="Punt P.J."/>
            <person name="Ram A.F."/>
            <person name="Ramon A."/>
            <person name="Rauscher S."/>
            <person name="Record E."/>
            <person name="Riano-Pachon D.M."/>
            <person name="Robert V."/>
            <person name="Roehrig J."/>
            <person name="Ruller R."/>
            <person name="Salamov A."/>
            <person name="Salih N.S."/>
            <person name="Samson R.A."/>
            <person name="Sandor E."/>
            <person name="Sanguinetti M."/>
            <person name="Schuetze T."/>
            <person name="Sepcic K."/>
            <person name="Shelest E."/>
            <person name="Sherlock G."/>
            <person name="Sophianopoulou V."/>
            <person name="Squina F.M."/>
            <person name="Sun H."/>
            <person name="Susca A."/>
            <person name="Todd R.B."/>
            <person name="Tsang A."/>
            <person name="Unkles S.E."/>
            <person name="van de Wiele N."/>
            <person name="van Rossen-Uffink D."/>
            <person name="Oliveira J.V."/>
            <person name="Vesth T.C."/>
            <person name="Visser J."/>
            <person name="Yu J.-H."/>
            <person name="Zhou M."/>
            <person name="Andersen M.R."/>
            <person name="Archer D.B."/>
            <person name="Baker S.E."/>
            <person name="Benoit I."/>
            <person name="Brakhage A.A."/>
            <person name="Braus G.H."/>
            <person name="Fischer R."/>
            <person name="Frisvad J.C."/>
            <person name="Goldman G.H."/>
            <person name="Houbraken J."/>
            <person name="Oakley B."/>
            <person name="Pocsi I."/>
            <person name="Scazzocchio C."/>
            <person name="Seiboth B."/>
            <person name="vanKuyk P.A."/>
            <person name="Wortman J."/>
            <person name="Dyer P.S."/>
            <person name="Grigoriev I.V."/>
        </authorList>
    </citation>
    <scope>NUCLEOTIDE SEQUENCE [LARGE SCALE GENOMIC DNA]</scope>
    <source>
        <strain evidence="8">CBS 583.65</strain>
    </source>
</reference>
<gene>
    <name evidence="7" type="ORF">ASPVEDRAFT_155574</name>
</gene>
<evidence type="ECO:0000256" key="1">
    <source>
        <dbReference type="ARBA" id="ARBA00011079"/>
    </source>
</evidence>
<dbReference type="Pfam" id="PF05577">
    <property type="entry name" value="Peptidase_S28"/>
    <property type="match status" value="1"/>
</dbReference>
<dbReference type="Gene3D" id="3.40.50.1820">
    <property type="entry name" value="alpha/beta hydrolase"/>
    <property type="match status" value="2"/>
</dbReference>
<feature type="chain" id="PRO_5012724856" evidence="6">
    <location>
        <begin position="22"/>
        <end position="486"/>
    </location>
</feature>
<evidence type="ECO:0000256" key="4">
    <source>
        <dbReference type="ARBA" id="ARBA00022801"/>
    </source>
</evidence>
<keyword evidence="3 6" id="KW-0732">Signal</keyword>
<keyword evidence="8" id="KW-1185">Reference proteome</keyword>
<dbReference type="GO" id="GO:0008239">
    <property type="term" value="F:dipeptidyl-peptidase activity"/>
    <property type="evidence" value="ECO:0007669"/>
    <property type="project" value="TreeGrafter"/>
</dbReference>
<dbReference type="AlphaFoldDB" id="A0A1L9Q209"/>
<dbReference type="RefSeq" id="XP_040673566.1">
    <property type="nucleotide sequence ID" value="XM_040808473.1"/>
</dbReference>
<accession>A0A1L9Q209</accession>